<keyword evidence="5" id="KW-1185">Reference proteome</keyword>
<feature type="compositionally biased region" description="Low complexity" evidence="2">
    <location>
        <begin position="31"/>
        <end position="43"/>
    </location>
</feature>
<feature type="region of interest" description="Disordered" evidence="2">
    <location>
        <begin position="246"/>
        <end position="281"/>
    </location>
</feature>
<evidence type="ECO:0000259" key="3">
    <source>
        <dbReference type="Pfam" id="PF08190"/>
    </source>
</evidence>
<dbReference type="OrthoDB" id="5135119at2759"/>
<dbReference type="InterPro" id="IPR050734">
    <property type="entry name" value="PIH1/Kintoun_subfamily"/>
</dbReference>
<feature type="compositionally biased region" description="Low complexity" evidence="2">
    <location>
        <begin position="197"/>
        <end position="206"/>
    </location>
</feature>
<dbReference type="GO" id="GO:0097255">
    <property type="term" value="C:R2TP complex"/>
    <property type="evidence" value="ECO:0007669"/>
    <property type="project" value="TreeGrafter"/>
</dbReference>
<dbReference type="GO" id="GO:0006364">
    <property type="term" value="P:rRNA processing"/>
    <property type="evidence" value="ECO:0007669"/>
    <property type="project" value="TreeGrafter"/>
</dbReference>
<accession>A0A5C3L9I6</accession>
<comment type="similarity">
    <text evidence="1">Belongs to the PIH1 family.</text>
</comment>
<protein>
    <recommendedName>
        <fullName evidence="3">PIH1 N-terminal domain-containing protein</fullName>
    </recommendedName>
</protein>
<feature type="region of interest" description="Disordered" evidence="2">
    <location>
        <begin position="194"/>
        <end position="234"/>
    </location>
</feature>
<name>A0A5C3L9I6_COPMA</name>
<feature type="domain" description="PIH1 N-terminal" evidence="3">
    <location>
        <begin position="59"/>
        <end position="188"/>
    </location>
</feature>
<dbReference type="PANTHER" id="PTHR22997">
    <property type="entry name" value="PIH1 DOMAIN-CONTAINING PROTEIN 1"/>
    <property type="match status" value="1"/>
</dbReference>
<dbReference type="STRING" id="230819.A0A5C3L9I6"/>
<evidence type="ECO:0000313" key="5">
    <source>
        <dbReference type="Proteomes" id="UP000307440"/>
    </source>
</evidence>
<feature type="region of interest" description="Disordered" evidence="2">
    <location>
        <begin position="19"/>
        <end position="51"/>
    </location>
</feature>
<dbReference type="GO" id="GO:0005737">
    <property type="term" value="C:cytoplasm"/>
    <property type="evidence" value="ECO:0007669"/>
    <property type="project" value="TreeGrafter"/>
</dbReference>
<gene>
    <name evidence="4" type="ORF">FA15DRAFT_388240</name>
</gene>
<evidence type="ECO:0000256" key="2">
    <source>
        <dbReference type="SAM" id="MobiDB-lite"/>
    </source>
</evidence>
<dbReference type="Pfam" id="PF08190">
    <property type="entry name" value="PIH1"/>
    <property type="match status" value="1"/>
</dbReference>
<evidence type="ECO:0000313" key="4">
    <source>
        <dbReference type="EMBL" id="TFK24898.1"/>
    </source>
</evidence>
<dbReference type="InterPro" id="IPR012981">
    <property type="entry name" value="PIH1_N"/>
</dbReference>
<dbReference type="EMBL" id="ML210193">
    <property type="protein sequence ID" value="TFK24898.1"/>
    <property type="molecule type" value="Genomic_DNA"/>
</dbReference>
<organism evidence="4 5">
    <name type="scientific">Coprinopsis marcescibilis</name>
    <name type="common">Agaric fungus</name>
    <name type="synonym">Psathyrella marcescibilis</name>
    <dbReference type="NCBI Taxonomy" id="230819"/>
    <lineage>
        <taxon>Eukaryota</taxon>
        <taxon>Fungi</taxon>
        <taxon>Dikarya</taxon>
        <taxon>Basidiomycota</taxon>
        <taxon>Agaricomycotina</taxon>
        <taxon>Agaricomycetes</taxon>
        <taxon>Agaricomycetidae</taxon>
        <taxon>Agaricales</taxon>
        <taxon>Agaricineae</taxon>
        <taxon>Psathyrellaceae</taxon>
        <taxon>Coprinopsis</taxon>
    </lineage>
</organism>
<feature type="compositionally biased region" description="Basic and acidic residues" evidence="2">
    <location>
        <begin position="270"/>
        <end position="280"/>
    </location>
</feature>
<dbReference type="PANTHER" id="PTHR22997:SF0">
    <property type="entry name" value="PIH1 DOMAIN-CONTAINING PROTEIN 1"/>
    <property type="match status" value="1"/>
</dbReference>
<dbReference type="AlphaFoldDB" id="A0A5C3L9I6"/>
<sequence>MATTSVQLTPTPGFCIKSTTLEPGILPPTTTPHAAPSSNSPSPGGLLEPTAQAATPVPVGMKVFVNIAWDKNVPPPPEGSEEVIQKAMKGDEDVTQRDNKSGWYVPVIVSDPRLDKDKAGKPSLVVDCVYNTSVKSRTLRDPEFKIFLVELALQRVEAQTGLTFSRSIGTPNLAAKGKLLPRTVKIPTALLTRKPLSSDSDPQSSSAERAASILNKSEKGKQPEHGANRPLIEEIEITPAPKGILKISDATNVPPPPAEAKPTSPTTGADGDKADRKGKSPLDVSWTWERLASGKLQVTIKIPELNASSLRSGRTYLDVEERRIHVTLGDTNGCIDIDRTESDAIIVAAIHDKARERAEVVAKRLKKEGKSASEILSAKEEVMAESDKEVTSALLLKREGVFDVDNATADWKVADKTLVVYC</sequence>
<reference evidence="4 5" key="1">
    <citation type="journal article" date="2019" name="Nat. Ecol. Evol.">
        <title>Megaphylogeny resolves global patterns of mushroom evolution.</title>
        <authorList>
            <person name="Varga T."/>
            <person name="Krizsan K."/>
            <person name="Foldi C."/>
            <person name="Dima B."/>
            <person name="Sanchez-Garcia M."/>
            <person name="Sanchez-Ramirez S."/>
            <person name="Szollosi G.J."/>
            <person name="Szarkandi J.G."/>
            <person name="Papp V."/>
            <person name="Albert L."/>
            <person name="Andreopoulos W."/>
            <person name="Angelini C."/>
            <person name="Antonin V."/>
            <person name="Barry K.W."/>
            <person name="Bougher N.L."/>
            <person name="Buchanan P."/>
            <person name="Buyck B."/>
            <person name="Bense V."/>
            <person name="Catcheside P."/>
            <person name="Chovatia M."/>
            <person name="Cooper J."/>
            <person name="Damon W."/>
            <person name="Desjardin D."/>
            <person name="Finy P."/>
            <person name="Geml J."/>
            <person name="Haridas S."/>
            <person name="Hughes K."/>
            <person name="Justo A."/>
            <person name="Karasinski D."/>
            <person name="Kautmanova I."/>
            <person name="Kiss B."/>
            <person name="Kocsube S."/>
            <person name="Kotiranta H."/>
            <person name="LaButti K.M."/>
            <person name="Lechner B.E."/>
            <person name="Liimatainen K."/>
            <person name="Lipzen A."/>
            <person name="Lukacs Z."/>
            <person name="Mihaltcheva S."/>
            <person name="Morgado L.N."/>
            <person name="Niskanen T."/>
            <person name="Noordeloos M.E."/>
            <person name="Ohm R.A."/>
            <person name="Ortiz-Santana B."/>
            <person name="Ovrebo C."/>
            <person name="Racz N."/>
            <person name="Riley R."/>
            <person name="Savchenko A."/>
            <person name="Shiryaev A."/>
            <person name="Soop K."/>
            <person name="Spirin V."/>
            <person name="Szebenyi C."/>
            <person name="Tomsovsky M."/>
            <person name="Tulloss R.E."/>
            <person name="Uehling J."/>
            <person name="Grigoriev I.V."/>
            <person name="Vagvolgyi C."/>
            <person name="Papp T."/>
            <person name="Martin F.M."/>
            <person name="Miettinen O."/>
            <person name="Hibbett D.S."/>
            <person name="Nagy L.G."/>
        </authorList>
    </citation>
    <scope>NUCLEOTIDE SEQUENCE [LARGE SCALE GENOMIC DNA]</scope>
    <source>
        <strain evidence="4 5">CBS 121175</strain>
    </source>
</reference>
<dbReference type="GO" id="GO:1990904">
    <property type="term" value="C:ribonucleoprotein complex"/>
    <property type="evidence" value="ECO:0007669"/>
    <property type="project" value="TreeGrafter"/>
</dbReference>
<dbReference type="GO" id="GO:0000492">
    <property type="term" value="P:box C/D snoRNP assembly"/>
    <property type="evidence" value="ECO:0007669"/>
    <property type="project" value="TreeGrafter"/>
</dbReference>
<feature type="compositionally biased region" description="Basic and acidic residues" evidence="2">
    <location>
        <begin position="216"/>
        <end position="227"/>
    </location>
</feature>
<proteinExistence type="inferred from homology"/>
<evidence type="ECO:0000256" key="1">
    <source>
        <dbReference type="ARBA" id="ARBA00008511"/>
    </source>
</evidence>
<dbReference type="Proteomes" id="UP000307440">
    <property type="component" value="Unassembled WGS sequence"/>
</dbReference>